<dbReference type="PANTHER" id="PTHR39335:SF1">
    <property type="entry name" value="BLL4220 PROTEIN"/>
    <property type="match status" value="1"/>
</dbReference>
<dbReference type="AlphaFoldDB" id="A0A8J7LWF7"/>
<evidence type="ECO:0008006" key="4">
    <source>
        <dbReference type="Google" id="ProtNLM"/>
    </source>
</evidence>
<name>A0A8J7LWF7_9RHOB</name>
<feature type="chain" id="PRO_5035306564" description="Lipoprotein with Yx(FWY)xxD motif" evidence="1">
    <location>
        <begin position="23"/>
        <end position="130"/>
    </location>
</feature>
<organism evidence="2 3">
    <name type="scientific">Halocynthiibacter styelae</name>
    <dbReference type="NCBI Taxonomy" id="2761955"/>
    <lineage>
        <taxon>Bacteria</taxon>
        <taxon>Pseudomonadati</taxon>
        <taxon>Pseudomonadota</taxon>
        <taxon>Alphaproteobacteria</taxon>
        <taxon>Rhodobacterales</taxon>
        <taxon>Paracoccaceae</taxon>
        <taxon>Halocynthiibacter</taxon>
    </lineage>
</organism>
<accession>A0A8J7LWF7</accession>
<keyword evidence="3" id="KW-1185">Reference proteome</keyword>
<dbReference type="GO" id="GO:0043448">
    <property type="term" value="P:alkane catabolic process"/>
    <property type="evidence" value="ECO:0007669"/>
    <property type="project" value="TreeGrafter"/>
</dbReference>
<dbReference type="InterPro" id="IPR014558">
    <property type="entry name" value="UCP029720"/>
</dbReference>
<dbReference type="InterPro" id="IPR005297">
    <property type="entry name" value="Lipoprotein_repeat"/>
</dbReference>
<dbReference type="PIRSF" id="PIRSF029720">
    <property type="entry name" value="UCP029720"/>
    <property type="match status" value="1"/>
</dbReference>
<evidence type="ECO:0000256" key="1">
    <source>
        <dbReference type="SAM" id="SignalP"/>
    </source>
</evidence>
<dbReference type="PANTHER" id="PTHR39335">
    <property type="entry name" value="BLL4220 PROTEIN"/>
    <property type="match status" value="1"/>
</dbReference>
<dbReference type="Proteomes" id="UP000640583">
    <property type="component" value="Unassembled WGS sequence"/>
</dbReference>
<dbReference type="Pfam" id="PF03640">
    <property type="entry name" value="Lipoprotein_15"/>
    <property type="match status" value="2"/>
</dbReference>
<evidence type="ECO:0000313" key="2">
    <source>
        <dbReference type="EMBL" id="MBI1494317.1"/>
    </source>
</evidence>
<protein>
    <recommendedName>
        <fullName evidence="4">Lipoprotein with Yx(FWY)xxD motif</fullName>
    </recommendedName>
</protein>
<reference evidence="2" key="1">
    <citation type="submission" date="2020-10" db="EMBL/GenBank/DDBJ databases">
        <title>Paenihalocynthiibacter styelae gen. nov., sp. nov., isolated from stalked sea squirt Styela clava.</title>
        <authorList>
            <person name="Kim Y.-O."/>
            <person name="Yoon J.-H."/>
        </authorList>
    </citation>
    <scope>NUCLEOTIDE SEQUENCE</scope>
    <source>
        <strain evidence="2">MYP1-1</strain>
    </source>
</reference>
<proteinExistence type="predicted"/>
<sequence>MSFKFIAASTTALCLSGITAFAGGHGAGPVGVEEINGAEVIVDANHMTLYTFDNDAEGQSSCYDACAQNWPPLAGDAEMALPEGYGLTERTDGSMQITYNNQPLYLWINDTNPGDMTGDGVKDVWHVARP</sequence>
<feature type="signal peptide" evidence="1">
    <location>
        <begin position="1"/>
        <end position="22"/>
    </location>
</feature>
<comment type="caution">
    <text evidence="2">The sequence shown here is derived from an EMBL/GenBank/DDBJ whole genome shotgun (WGS) entry which is preliminary data.</text>
</comment>
<evidence type="ECO:0000313" key="3">
    <source>
        <dbReference type="Proteomes" id="UP000640583"/>
    </source>
</evidence>
<keyword evidence="1" id="KW-0732">Signal</keyword>
<dbReference type="RefSeq" id="WP_228849090.1">
    <property type="nucleotide sequence ID" value="NZ_JADCKQ010000008.1"/>
</dbReference>
<gene>
    <name evidence="2" type="ORF">H1D41_11770</name>
</gene>
<dbReference type="EMBL" id="JADCKQ010000008">
    <property type="protein sequence ID" value="MBI1494317.1"/>
    <property type="molecule type" value="Genomic_DNA"/>
</dbReference>